<evidence type="ECO:0000259" key="1">
    <source>
        <dbReference type="Pfam" id="PF08984"/>
    </source>
</evidence>
<organism evidence="2 3">
    <name type="scientific">Natronoflexus pectinivorans</name>
    <dbReference type="NCBI Taxonomy" id="682526"/>
    <lineage>
        <taxon>Bacteria</taxon>
        <taxon>Pseudomonadati</taxon>
        <taxon>Bacteroidota</taxon>
        <taxon>Bacteroidia</taxon>
        <taxon>Marinilabiliales</taxon>
        <taxon>Marinilabiliaceae</taxon>
        <taxon>Natronoflexus</taxon>
    </lineage>
</organism>
<protein>
    <submittedName>
        <fullName evidence="2">Uncharacterized protein DUF2249</fullName>
    </submittedName>
</protein>
<dbReference type="Proteomes" id="UP000295221">
    <property type="component" value="Unassembled WGS sequence"/>
</dbReference>
<keyword evidence="3" id="KW-1185">Reference proteome</keyword>
<evidence type="ECO:0000313" key="2">
    <source>
        <dbReference type="EMBL" id="TCO09704.1"/>
    </source>
</evidence>
<evidence type="ECO:0000313" key="3">
    <source>
        <dbReference type="Proteomes" id="UP000295221"/>
    </source>
</evidence>
<dbReference type="Gene3D" id="1.10.3910.10">
    <property type="entry name" value="SP0561-like"/>
    <property type="match status" value="1"/>
</dbReference>
<reference evidence="2 3" key="1">
    <citation type="submission" date="2019-03" db="EMBL/GenBank/DDBJ databases">
        <title>Genomic Encyclopedia of Type Strains, Phase IV (KMG-IV): sequencing the most valuable type-strain genomes for metagenomic binning, comparative biology and taxonomic classification.</title>
        <authorList>
            <person name="Goeker M."/>
        </authorList>
    </citation>
    <scope>NUCLEOTIDE SEQUENCE [LARGE SCALE GENOMIC DNA]</scope>
    <source>
        <strain evidence="2 3">DSM 24179</strain>
    </source>
</reference>
<feature type="domain" description="DUF1858" evidence="1">
    <location>
        <begin position="8"/>
        <end position="66"/>
    </location>
</feature>
<dbReference type="SUPFAM" id="SSF140683">
    <property type="entry name" value="SP0561-like"/>
    <property type="match status" value="1"/>
</dbReference>
<sequence>MDNKQLVITPKTKVGELLDIYPQLEDILIGMAPAFEKLKNPILRRTVAKVATLHQVAGIGNLDVDVVVNNLRKAVGQSTDSFSNGDSEYIQNKLPDWVSEGQIVQRFDATIMINAGENPMQAILKYTNELNAGEIFELTTPFIPAPILDILKEKGFTACSVKCEDGFRNYFVK</sequence>
<proteinExistence type="predicted"/>
<dbReference type="RefSeq" id="WP_207915900.1">
    <property type="nucleotide sequence ID" value="NZ_SLWK01000002.1"/>
</dbReference>
<name>A0A4R2GL72_9BACT</name>
<comment type="caution">
    <text evidence="2">The sequence shown here is derived from an EMBL/GenBank/DDBJ whole genome shotgun (WGS) entry which is preliminary data.</text>
</comment>
<dbReference type="AlphaFoldDB" id="A0A4R2GL72"/>
<dbReference type="EMBL" id="SLWK01000002">
    <property type="protein sequence ID" value="TCO09704.1"/>
    <property type="molecule type" value="Genomic_DNA"/>
</dbReference>
<dbReference type="Pfam" id="PF08984">
    <property type="entry name" value="DUF1858"/>
    <property type="match status" value="1"/>
</dbReference>
<dbReference type="InterPro" id="IPR015077">
    <property type="entry name" value="DUF1858"/>
</dbReference>
<gene>
    <name evidence="2" type="ORF">EV194_102130</name>
</gene>
<dbReference type="InterPro" id="IPR038062">
    <property type="entry name" value="ScdA-like_N_sf"/>
</dbReference>
<accession>A0A4R2GL72</accession>